<gene>
    <name evidence="1" type="ORF">EIK79_02855</name>
</gene>
<dbReference type="AlphaFoldDB" id="A0A3P3RK05"/>
<name>A0A3P3RK05_9EURY</name>
<dbReference type="Pfam" id="PF23429">
    <property type="entry name" value="DUF7116"/>
    <property type="match status" value="1"/>
</dbReference>
<keyword evidence="2" id="KW-1185">Reference proteome</keyword>
<proteinExistence type="predicted"/>
<dbReference type="InterPro" id="IPR055540">
    <property type="entry name" value="DUF7116"/>
</dbReference>
<dbReference type="OrthoDB" id="191840at2157"/>
<comment type="caution">
    <text evidence="1">The sequence shown here is derived from an EMBL/GenBank/DDBJ whole genome shotgun (WGS) entry which is preliminary data.</text>
</comment>
<reference evidence="1 2" key="1">
    <citation type="submission" date="2018-11" db="EMBL/GenBank/DDBJ databases">
        <title>Taxonoimc description of Halomarina strain SPP-AMP-1.</title>
        <authorList>
            <person name="Pal Y."/>
            <person name="Srinivasana K."/>
            <person name="Verma A."/>
            <person name="Kumar P."/>
        </authorList>
    </citation>
    <scope>NUCLEOTIDE SEQUENCE [LARGE SCALE GENOMIC DNA]</scope>
    <source>
        <strain evidence="1 2">SPP-AMP-1</strain>
    </source>
</reference>
<sequence length="109" mass="11845">MGIISTPLLEEARSIFSDLGYTVSTAGTELRAERKWRVVYVTTSDPDNTPNRGNLRCFVAPEDRAASLCEDLLSRAPDYEWAVMGLVDSGGYRIYHPETGGGISASSSV</sequence>
<accession>A0A3P3RK05</accession>
<protein>
    <submittedName>
        <fullName evidence="1">Uncharacterized protein</fullName>
    </submittedName>
</protein>
<dbReference type="RefSeq" id="WP_124953614.1">
    <property type="nucleotide sequence ID" value="NZ_RRCH01000003.1"/>
</dbReference>
<evidence type="ECO:0000313" key="2">
    <source>
        <dbReference type="Proteomes" id="UP000282322"/>
    </source>
</evidence>
<organism evidence="1 2">
    <name type="scientific">Halocatena pleomorpha</name>
    <dbReference type="NCBI Taxonomy" id="1785090"/>
    <lineage>
        <taxon>Archaea</taxon>
        <taxon>Methanobacteriati</taxon>
        <taxon>Methanobacteriota</taxon>
        <taxon>Stenosarchaea group</taxon>
        <taxon>Halobacteria</taxon>
        <taxon>Halobacteriales</taxon>
        <taxon>Natronomonadaceae</taxon>
        <taxon>Halocatena</taxon>
    </lineage>
</organism>
<dbReference type="EMBL" id="RRCH01000003">
    <property type="protein sequence ID" value="RRJ33856.1"/>
    <property type="molecule type" value="Genomic_DNA"/>
</dbReference>
<evidence type="ECO:0000313" key="1">
    <source>
        <dbReference type="EMBL" id="RRJ33856.1"/>
    </source>
</evidence>
<dbReference type="Proteomes" id="UP000282322">
    <property type="component" value="Unassembled WGS sequence"/>
</dbReference>